<dbReference type="EMBL" id="CP108133">
    <property type="protein sequence ID" value="WTP53376.1"/>
    <property type="molecule type" value="Genomic_DNA"/>
</dbReference>
<dbReference type="RefSeq" id="WP_328939167.1">
    <property type="nucleotide sequence ID" value="NZ_CP108133.1"/>
</dbReference>
<dbReference type="PANTHER" id="PTHR43669:SF3">
    <property type="entry name" value="ALCOHOL DEHYDROGENASE, PUTATIVE (AFU_ORTHOLOGUE AFUA_3G03445)-RELATED"/>
    <property type="match status" value="1"/>
</dbReference>
<dbReference type="PANTHER" id="PTHR43669">
    <property type="entry name" value="5-KETO-D-GLUCONATE 5-REDUCTASE"/>
    <property type="match status" value="1"/>
</dbReference>
<dbReference type="InterPro" id="IPR002347">
    <property type="entry name" value="SDR_fam"/>
</dbReference>
<gene>
    <name evidence="3" type="ORF">OG288_36710</name>
</gene>
<dbReference type="CDD" id="cd05233">
    <property type="entry name" value="SDR_c"/>
    <property type="match status" value="1"/>
</dbReference>
<protein>
    <submittedName>
        <fullName evidence="3">SDR family NAD(P)-dependent oxidoreductase</fullName>
    </submittedName>
</protein>
<keyword evidence="4" id="KW-1185">Reference proteome</keyword>
<dbReference type="SUPFAM" id="SSF51735">
    <property type="entry name" value="NAD(P)-binding Rossmann-fold domains"/>
    <property type="match status" value="1"/>
</dbReference>
<dbReference type="Proteomes" id="UP001432166">
    <property type="component" value="Chromosome"/>
</dbReference>
<evidence type="ECO:0000313" key="4">
    <source>
        <dbReference type="Proteomes" id="UP001432166"/>
    </source>
</evidence>
<keyword evidence="2" id="KW-0560">Oxidoreductase</keyword>
<organism evidence="3 4">
    <name type="scientific">Streptomyces tauricus</name>
    <dbReference type="NCBI Taxonomy" id="68274"/>
    <lineage>
        <taxon>Bacteria</taxon>
        <taxon>Bacillati</taxon>
        <taxon>Actinomycetota</taxon>
        <taxon>Actinomycetes</taxon>
        <taxon>Kitasatosporales</taxon>
        <taxon>Streptomycetaceae</taxon>
        <taxon>Streptomyces</taxon>
        <taxon>Streptomyces aurantiacus group</taxon>
    </lineage>
</organism>
<accession>A0ABZ1JP02</accession>
<sequence>MTETIAVFGAGSGLGMATARRFGREGYRVALVARRPEPLAELATRLGEEGIEAEPFTADLSDPAAVPALLARITARFGRIDVVEYAPVGSVAEFMQPASQMSAEFLRKHVDLLLNTPVEIVHALAPQMAARGDGGFLFALGASALDASATPGMSGAPSVASATRHWVHALHQDLAGRGVYAGLLLVAAVVDGSQGQREAVRLGVDLSAIPTVSPADLADAHFDLFTARDRVERIAPHGAS</sequence>
<proteinExistence type="inferred from homology"/>
<evidence type="ECO:0000256" key="1">
    <source>
        <dbReference type="ARBA" id="ARBA00006484"/>
    </source>
</evidence>
<reference evidence="3" key="1">
    <citation type="submission" date="2022-10" db="EMBL/GenBank/DDBJ databases">
        <title>The complete genomes of actinobacterial strains from the NBC collection.</title>
        <authorList>
            <person name="Joergensen T.S."/>
            <person name="Alvarez Arevalo M."/>
            <person name="Sterndorff E.B."/>
            <person name="Faurdal D."/>
            <person name="Vuksanovic O."/>
            <person name="Mourched A.-S."/>
            <person name="Charusanti P."/>
            <person name="Shaw S."/>
            <person name="Blin K."/>
            <person name="Weber T."/>
        </authorList>
    </citation>
    <scope>NUCLEOTIDE SEQUENCE</scope>
    <source>
        <strain evidence="3">NBC_00189</strain>
    </source>
</reference>
<evidence type="ECO:0000256" key="2">
    <source>
        <dbReference type="ARBA" id="ARBA00023002"/>
    </source>
</evidence>
<dbReference type="InterPro" id="IPR036291">
    <property type="entry name" value="NAD(P)-bd_dom_sf"/>
</dbReference>
<dbReference type="Gene3D" id="3.40.50.720">
    <property type="entry name" value="NAD(P)-binding Rossmann-like Domain"/>
    <property type="match status" value="1"/>
</dbReference>
<comment type="similarity">
    <text evidence="1">Belongs to the short-chain dehydrogenases/reductases (SDR) family.</text>
</comment>
<evidence type="ECO:0000313" key="3">
    <source>
        <dbReference type="EMBL" id="WTP53376.1"/>
    </source>
</evidence>
<name>A0ABZ1JP02_9ACTN</name>
<dbReference type="Pfam" id="PF00106">
    <property type="entry name" value="adh_short"/>
    <property type="match status" value="1"/>
</dbReference>